<protein>
    <submittedName>
        <fullName evidence="3">Uncharacterized protein</fullName>
    </submittedName>
</protein>
<evidence type="ECO:0000313" key="4">
    <source>
        <dbReference type="Proteomes" id="UP001151760"/>
    </source>
</evidence>
<dbReference type="EMBL" id="BQNB010015732">
    <property type="protein sequence ID" value="GJT43480.1"/>
    <property type="molecule type" value="Genomic_DNA"/>
</dbReference>
<sequence length="687" mass="77696">MQLIHLALGKTSDLPILHYTRSGSLPVTLELGDTRRRVRKPEIKGNIDFEIKGRFLRELRDNTFSGNENEDAYEHMGRILEIASLFKTPGVSGDAVMLSVPSHTNRMGEKMAGKSTYGNNKHMGLETSTRQMLDSRGPILGLTVIRALVTIQEMADHSYKWHEGRDNRECNSTRMSTITEKLKSLNREIHNLKENVYTIKGRYEASDEIYYLPHEEGLEENVLRLAQAMKTHIKLNLDKTLDIKSSTYVSPLSIKSNLPDGNNSTGQEFVKKIREEDGLPLEALAKEPRTFTEKVKRRIKEEQEKGERLLECLEKEQLNTPWLEVLHNSDDEMRIGLEDLVEGKEIFWDAQDPMIVQETNLPGILQQGYESGACLRRKQFGWDGEKLTLICRMPHIPDSFHCLGRWVWSVGEWVLSVVFTLNWSDGGARGGGGRSIWVSVGATVFEWGYPGGLSVHAGLSLAGDVHGEETGGSESRCELVGWEIGCTERAGILSANIRNSQVKDNKIDLLVQQYEQFVISEDESIDSAFARFNTIITSLKALDEGYSSNNYHRETRNQRDLLEVLGAIAVKKMMNKIQDETCLVAQAPNEVCSESSYFSDENSSIDDLALDNEYDKLCKMSLMIITKNKRKIKESLNVTFDETPPPSKTSPLVDDDLDEEEAIREIEKKNLENVVEDETLEIDEICQ</sequence>
<evidence type="ECO:0000313" key="3">
    <source>
        <dbReference type="EMBL" id="GJT43480.1"/>
    </source>
</evidence>
<gene>
    <name evidence="3" type="ORF">Tco_0952195</name>
</gene>
<organism evidence="3 4">
    <name type="scientific">Tanacetum coccineum</name>
    <dbReference type="NCBI Taxonomy" id="301880"/>
    <lineage>
        <taxon>Eukaryota</taxon>
        <taxon>Viridiplantae</taxon>
        <taxon>Streptophyta</taxon>
        <taxon>Embryophyta</taxon>
        <taxon>Tracheophyta</taxon>
        <taxon>Spermatophyta</taxon>
        <taxon>Magnoliopsida</taxon>
        <taxon>eudicotyledons</taxon>
        <taxon>Gunneridae</taxon>
        <taxon>Pentapetalae</taxon>
        <taxon>asterids</taxon>
        <taxon>campanulids</taxon>
        <taxon>Asterales</taxon>
        <taxon>Asteraceae</taxon>
        <taxon>Asteroideae</taxon>
        <taxon>Anthemideae</taxon>
        <taxon>Anthemidinae</taxon>
        <taxon>Tanacetum</taxon>
    </lineage>
</organism>
<accession>A0ABQ5DWN7</accession>
<evidence type="ECO:0000256" key="2">
    <source>
        <dbReference type="SAM" id="MobiDB-lite"/>
    </source>
</evidence>
<name>A0ABQ5DWN7_9ASTR</name>
<keyword evidence="1" id="KW-0175">Coiled coil</keyword>
<dbReference type="Proteomes" id="UP001151760">
    <property type="component" value="Unassembled WGS sequence"/>
</dbReference>
<feature type="coiled-coil region" evidence="1">
    <location>
        <begin position="175"/>
        <end position="202"/>
    </location>
</feature>
<evidence type="ECO:0000256" key="1">
    <source>
        <dbReference type="SAM" id="Coils"/>
    </source>
</evidence>
<reference evidence="3" key="1">
    <citation type="journal article" date="2022" name="Int. J. Mol. Sci.">
        <title>Draft Genome of Tanacetum Coccineum: Genomic Comparison of Closely Related Tanacetum-Family Plants.</title>
        <authorList>
            <person name="Yamashiro T."/>
            <person name="Shiraishi A."/>
            <person name="Nakayama K."/>
            <person name="Satake H."/>
        </authorList>
    </citation>
    <scope>NUCLEOTIDE SEQUENCE</scope>
</reference>
<proteinExistence type="predicted"/>
<comment type="caution">
    <text evidence="3">The sequence shown here is derived from an EMBL/GenBank/DDBJ whole genome shotgun (WGS) entry which is preliminary data.</text>
</comment>
<feature type="region of interest" description="Disordered" evidence="2">
    <location>
        <begin position="637"/>
        <end position="657"/>
    </location>
</feature>
<keyword evidence="4" id="KW-1185">Reference proteome</keyword>
<reference evidence="3" key="2">
    <citation type="submission" date="2022-01" db="EMBL/GenBank/DDBJ databases">
        <authorList>
            <person name="Yamashiro T."/>
            <person name="Shiraishi A."/>
            <person name="Satake H."/>
            <person name="Nakayama K."/>
        </authorList>
    </citation>
    <scope>NUCLEOTIDE SEQUENCE</scope>
</reference>